<dbReference type="PANTHER" id="PTHR10039:SF15">
    <property type="entry name" value="NACHT DOMAIN-CONTAINING PROTEIN"/>
    <property type="match status" value="1"/>
</dbReference>
<dbReference type="PROSITE" id="PS50297">
    <property type="entry name" value="ANK_REP_REGION"/>
    <property type="match status" value="2"/>
</dbReference>
<dbReference type="InterPro" id="IPR056884">
    <property type="entry name" value="NPHP3-like_N"/>
</dbReference>
<feature type="domain" description="GPI inositol-deacylase winged helix" evidence="3">
    <location>
        <begin position="437"/>
        <end position="514"/>
    </location>
</feature>
<dbReference type="PANTHER" id="PTHR10039">
    <property type="entry name" value="AMELOGENIN"/>
    <property type="match status" value="1"/>
</dbReference>
<dbReference type="InterPro" id="IPR002110">
    <property type="entry name" value="Ankyrin_rpt"/>
</dbReference>
<reference evidence="5 6" key="1">
    <citation type="journal article" date="2018" name="Sci. Rep.">
        <title>Characterisation of pathogen-specific regions and novel effector candidates in Fusarium oxysporum f. sp. cepae.</title>
        <authorList>
            <person name="Armitage A.D."/>
            <person name="Taylor A."/>
            <person name="Sobczyk M.K."/>
            <person name="Baxter L."/>
            <person name="Greenfield B.P."/>
            <person name="Bates H.J."/>
            <person name="Wilson F."/>
            <person name="Jackson A.C."/>
            <person name="Ott S."/>
            <person name="Harrison R.J."/>
            <person name="Clarkson J.P."/>
        </authorList>
    </citation>
    <scope>NUCLEOTIDE SEQUENCE [LARGE SCALE GENOMIC DNA]</scope>
    <source>
        <strain evidence="5 6">FoC_Fus2</strain>
    </source>
</reference>
<dbReference type="AlphaFoldDB" id="A0A3L6MW77"/>
<protein>
    <submittedName>
        <fullName evidence="5">Uncharacterized protein</fullName>
    </submittedName>
</protein>
<evidence type="ECO:0000256" key="2">
    <source>
        <dbReference type="PROSITE-ProRule" id="PRU00023"/>
    </source>
</evidence>
<sequence>MNVGVGVGDFIKILELAIQARKRFVDAPSQYDGISKDLRNFSHAVQDIDVLVSGCEPDLEQRAALQRISDNSISLLNNLLERLDKYREIGASSKSMTRRVMKTWKRLNWDQDDIQDFRHRMAFQLTLLNRIERQLSSRVLSRIQQDVHHLTERSNQQERDEILKWLLIMAHVKAVYLMNTKREPVNGFSSLKNSRRKTILASLVIEYLINLCENERNGGMAYHYCNFRHQDNEPVNVILSSILKQLAQCSASLPDAISILYGKHKDKGTRPSLKEIVSALKSVASLHSRVFIVVDGLDECLVWRDIVAQLRDLQGANILATSRAIPEIVGDRELEGSKILEIHARDADVREYLNHNMPRFKKFVLCDRQLQEDIRRAILKSIGGMFLLARLYVDSLREKNSVSKLRNALAALPTGSSAYDKAYQDAMERIERQHQERTAVARDVLAWLTFAKRPLKIAELRTAVIIQETDSSLDEERLMDIEDMVSVCAGLATIDKQDETVTLIHYTTQDYLKRTRADWHPDANAAIATSCLTYLLFPIFDVEVSEMNEYLQGKKAKRQLYPLLDYSIKYGAAHAHLAITKPPSIARFLSSESKITRNWLLLMANYRNKQGEDTAEWLIEQGVRINVWDADWRTPLHYAVLNGWERCVQLLLERGASLDPDVENMTPFHYTVNNDAEKIAKTFLNAGTPVDMPVTRETYIRIYQQDRVEYVIKGGEQSAARKSITDKGLTPLHLATLTGSQRMTKFLLDHGANPNFPSDSGETPLHLALRRDLYGLKLPGIVDFWNDPESRIEVVLDHIEIDGNEDEYCSIKDWTLKERSVIVDLLLENPEVDVNAQDIFGISSLHIASRSKDQGSDQLHCISTWTTNKWPISITSTLLAGSHTRTSGCAFNIM</sequence>
<dbReference type="SUPFAM" id="SSF48403">
    <property type="entry name" value="Ankyrin repeat"/>
    <property type="match status" value="1"/>
</dbReference>
<dbReference type="Pfam" id="PF22939">
    <property type="entry name" value="WHD_GPIID"/>
    <property type="match status" value="1"/>
</dbReference>
<dbReference type="PROSITE" id="PS50088">
    <property type="entry name" value="ANK_REPEAT"/>
    <property type="match status" value="2"/>
</dbReference>
<dbReference type="Pfam" id="PF24883">
    <property type="entry name" value="NPHP3_N"/>
    <property type="match status" value="1"/>
</dbReference>
<dbReference type="InterPro" id="IPR054471">
    <property type="entry name" value="GPIID_WHD"/>
</dbReference>
<feature type="repeat" description="ANK" evidence="2">
    <location>
        <begin position="631"/>
        <end position="663"/>
    </location>
</feature>
<evidence type="ECO:0000256" key="1">
    <source>
        <dbReference type="ARBA" id="ARBA00022737"/>
    </source>
</evidence>
<dbReference type="InterPro" id="IPR036770">
    <property type="entry name" value="Ankyrin_rpt-contain_sf"/>
</dbReference>
<dbReference type="Proteomes" id="UP000270866">
    <property type="component" value="Unassembled WGS sequence"/>
</dbReference>
<keyword evidence="2" id="KW-0040">ANK repeat</keyword>
<keyword evidence="1" id="KW-0677">Repeat</keyword>
<dbReference type="Gene3D" id="3.40.50.300">
    <property type="entry name" value="P-loop containing nucleotide triphosphate hydrolases"/>
    <property type="match status" value="1"/>
</dbReference>
<accession>A0A3L6MW77</accession>
<evidence type="ECO:0000259" key="4">
    <source>
        <dbReference type="Pfam" id="PF24883"/>
    </source>
</evidence>
<dbReference type="SMART" id="SM00248">
    <property type="entry name" value="ANK"/>
    <property type="match status" value="5"/>
</dbReference>
<dbReference type="Pfam" id="PF12796">
    <property type="entry name" value="Ank_2"/>
    <property type="match status" value="2"/>
</dbReference>
<dbReference type="InterPro" id="IPR027417">
    <property type="entry name" value="P-loop_NTPase"/>
</dbReference>
<dbReference type="Gene3D" id="1.25.40.20">
    <property type="entry name" value="Ankyrin repeat-containing domain"/>
    <property type="match status" value="1"/>
</dbReference>
<feature type="repeat" description="ANK" evidence="2">
    <location>
        <begin position="727"/>
        <end position="759"/>
    </location>
</feature>
<name>A0A3L6MW77_FUSOX</name>
<proteinExistence type="predicted"/>
<comment type="caution">
    <text evidence="5">The sequence shown here is derived from an EMBL/GenBank/DDBJ whole genome shotgun (WGS) entry which is preliminary data.</text>
</comment>
<gene>
    <name evidence="5" type="ORF">BFJ65_g16996</name>
</gene>
<evidence type="ECO:0000259" key="3">
    <source>
        <dbReference type="Pfam" id="PF22939"/>
    </source>
</evidence>
<evidence type="ECO:0000313" key="6">
    <source>
        <dbReference type="Proteomes" id="UP000270866"/>
    </source>
</evidence>
<organism evidence="5 6">
    <name type="scientific">Fusarium oxysporum f. sp. cepae</name>
    <dbReference type="NCBI Taxonomy" id="396571"/>
    <lineage>
        <taxon>Eukaryota</taxon>
        <taxon>Fungi</taxon>
        <taxon>Dikarya</taxon>
        <taxon>Ascomycota</taxon>
        <taxon>Pezizomycotina</taxon>
        <taxon>Sordariomycetes</taxon>
        <taxon>Hypocreomycetidae</taxon>
        <taxon>Hypocreales</taxon>
        <taxon>Nectriaceae</taxon>
        <taxon>Fusarium</taxon>
        <taxon>Fusarium oxysporum species complex</taxon>
    </lineage>
</organism>
<dbReference type="EMBL" id="MRCU01000014">
    <property type="protein sequence ID" value="RKK08336.1"/>
    <property type="molecule type" value="Genomic_DNA"/>
</dbReference>
<feature type="domain" description="Nephrocystin 3-like N-terminal" evidence="4">
    <location>
        <begin position="197"/>
        <end position="323"/>
    </location>
</feature>
<evidence type="ECO:0000313" key="5">
    <source>
        <dbReference type="EMBL" id="RKK08336.1"/>
    </source>
</evidence>